<keyword evidence="2" id="KW-1185">Reference proteome</keyword>
<proteinExistence type="predicted"/>
<evidence type="ECO:0000313" key="1">
    <source>
        <dbReference type="EMBL" id="MBW0499773.1"/>
    </source>
</evidence>
<dbReference type="AlphaFoldDB" id="A0A9Q3DDH6"/>
<dbReference type="EMBL" id="AVOT02015446">
    <property type="protein sequence ID" value="MBW0499773.1"/>
    <property type="molecule type" value="Genomic_DNA"/>
</dbReference>
<name>A0A9Q3DDH6_9BASI</name>
<dbReference type="Proteomes" id="UP000765509">
    <property type="component" value="Unassembled WGS sequence"/>
</dbReference>
<dbReference type="OrthoDB" id="2506710at2759"/>
<reference evidence="1" key="1">
    <citation type="submission" date="2021-03" db="EMBL/GenBank/DDBJ databases">
        <title>Draft genome sequence of rust myrtle Austropuccinia psidii MF-1, a brazilian biotype.</title>
        <authorList>
            <person name="Quecine M.C."/>
            <person name="Pachon D.M.R."/>
            <person name="Bonatelli M.L."/>
            <person name="Correr F.H."/>
            <person name="Franceschini L.M."/>
            <person name="Leite T.F."/>
            <person name="Margarido G.R.A."/>
            <person name="Almeida C.A."/>
            <person name="Ferrarezi J.A."/>
            <person name="Labate C.A."/>
        </authorList>
    </citation>
    <scope>NUCLEOTIDE SEQUENCE</scope>
    <source>
        <strain evidence="1">MF-1</strain>
    </source>
</reference>
<evidence type="ECO:0000313" key="2">
    <source>
        <dbReference type="Proteomes" id="UP000765509"/>
    </source>
</evidence>
<organism evidence="1 2">
    <name type="scientific">Austropuccinia psidii MF-1</name>
    <dbReference type="NCBI Taxonomy" id="1389203"/>
    <lineage>
        <taxon>Eukaryota</taxon>
        <taxon>Fungi</taxon>
        <taxon>Dikarya</taxon>
        <taxon>Basidiomycota</taxon>
        <taxon>Pucciniomycotina</taxon>
        <taxon>Pucciniomycetes</taxon>
        <taxon>Pucciniales</taxon>
        <taxon>Sphaerophragmiaceae</taxon>
        <taxon>Austropuccinia</taxon>
    </lineage>
</organism>
<sequence length="164" mass="19651">MGQYHGKHSWPWWKDKLFQNWANDYWRFKMENSSEEDIFNIERDRPMSWFLKQKERLTALHPDMSEAMVHKRILEKCGGDLEKAIRRRCIDPCSTEDYLNAMEGIATRTKIGKIGIKHQETIGLVGNQFQDQIIQNTELLLNFINFEVHLVWLTLVQKRQELMR</sequence>
<gene>
    <name evidence="1" type="ORF">O181_039488</name>
</gene>
<accession>A0A9Q3DDH6</accession>
<dbReference type="CDD" id="cd14279">
    <property type="entry name" value="CUE"/>
    <property type="match status" value="1"/>
</dbReference>
<comment type="caution">
    <text evidence="1">The sequence shown here is derived from an EMBL/GenBank/DDBJ whole genome shotgun (WGS) entry which is preliminary data.</text>
</comment>
<protein>
    <submittedName>
        <fullName evidence="1">Uncharacterized protein</fullName>
    </submittedName>
</protein>